<protein>
    <submittedName>
        <fullName evidence="1">Haloacid dehalogenase-like hydrolase</fullName>
    </submittedName>
</protein>
<evidence type="ECO:0000313" key="1">
    <source>
        <dbReference type="EMBL" id="WNM25491.1"/>
    </source>
</evidence>
<keyword evidence="2" id="KW-1185">Reference proteome</keyword>
<accession>A0AA96F7G7</accession>
<reference evidence="1 2" key="1">
    <citation type="submission" date="2023-09" db="EMBL/GenBank/DDBJ databases">
        <title>Demequina sp. a novel bacteria isolated from Capsicum annuum.</title>
        <authorList>
            <person name="Humaira Z."/>
            <person name="Lee J."/>
            <person name="Cho D."/>
        </authorList>
    </citation>
    <scope>NUCLEOTIDE SEQUENCE [LARGE SCALE GENOMIC DNA]</scope>
    <source>
        <strain evidence="1 2">OYTSA14</strain>
    </source>
</reference>
<sequence>MRPTVIFDFDGTLALGDGPIEAYARGVAEFAGIPAITQAAKDALAAFGAGEGEAIDGYDAVRTAALALGADEAALSAGYMASREHLATRRAPIQAPDGLHDFLTALAEHADLVLVTNSPDIRIAEALEVLGASAIARRVCSARKPGGLVAVIDDALAHGPVMSVGDVYANDLEPASARGAATALVGSTWEAWADQVTLAAATLPELYPSLEAWAATAAAASQMPSGTGTPQERHQ</sequence>
<dbReference type="Pfam" id="PF12710">
    <property type="entry name" value="HAD"/>
    <property type="match status" value="1"/>
</dbReference>
<dbReference type="InterPro" id="IPR023214">
    <property type="entry name" value="HAD_sf"/>
</dbReference>
<proteinExistence type="predicted"/>
<dbReference type="Gene3D" id="3.40.50.1000">
    <property type="entry name" value="HAD superfamily/HAD-like"/>
    <property type="match status" value="1"/>
</dbReference>
<dbReference type="EMBL" id="CP134879">
    <property type="protein sequence ID" value="WNM25491.1"/>
    <property type="molecule type" value="Genomic_DNA"/>
</dbReference>
<name>A0AA96F7G7_9MICO</name>
<dbReference type="RefSeq" id="WP_313500499.1">
    <property type="nucleotide sequence ID" value="NZ_CP134879.1"/>
</dbReference>
<dbReference type="Proteomes" id="UP001304125">
    <property type="component" value="Chromosome"/>
</dbReference>
<gene>
    <name evidence="1" type="ORF">RN606_04920</name>
</gene>
<dbReference type="SUPFAM" id="SSF56784">
    <property type="entry name" value="HAD-like"/>
    <property type="match status" value="1"/>
</dbReference>
<evidence type="ECO:0000313" key="2">
    <source>
        <dbReference type="Proteomes" id="UP001304125"/>
    </source>
</evidence>
<dbReference type="InterPro" id="IPR036412">
    <property type="entry name" value="HAD-like_sf"/>
</dbReference>
<organism evidence="1 2">
    <name type="scientific">Demequina capsici</name>
    <dbReference type="NCBI Taxonomy" id="3075620"/>
    <lineage>
        <taxon>Bacteria</taxon>
        <taxon>Bacillati</taxon>
        <taxon>Actinomycetota</taxon>
        <taxon>Actinomycetes</taxon>
        <taxon>Micrococcales</taxon>
        <taxon>Demequinaceae</taxon>
        <taxon>Demequina</taxon>
    </lineage>
</organism>
<dbReference type="AlphaFoldDB" id="A0AA96F7G7"/>